<feature type="region of interest" description="Disordered" evidence="1">
    <location>
        <begin position="471"/>
        <end position="495"/>
    </location>
</feature>
<gene>
    <name evidence="2" type="ORF">PCOR1329_LOCUS73163</name>
</gene>
<reference evidence="2" key="1">
    <citation type="submission" date="2023-10" db="EMBL/GenBank/DDBJ databases">
        <authorList>
            <person name="Chen Y."/>
            <person name="Shah S."/>
            <person name="Dougan E. K."/>
            <person name="Thang M."/>
            <person name="Chan C."/>
        </authorList>
    </citation>
    <scope>NUCLEOTIDE SEQUENCE [LARGE SCALE GENOMIC DNA]</scope>
</reference>
<organism evidence="2 3">
    <name type="scientific">Prorocentrum cordatum</name>
    <dbReference type="NCBI Taxonomy" id="2364126"/>
    <lineage>
        <taxon>Eukaryota</taxon>
        <taxon>Sar</taxon>
        <taxon>Alveolata</taxon>
        <taxon>Dinophyceae</taxon>
        <taxon>Prorocentrales</taxon>
        <taxon>Prorocentraceae</taxon>
        <taxon>Prorocentrum</taxon>
    </lineage>
</organism>
<proteinExistence type="predicted"/>
<evidence type="ECO:0000313" key="3">
    <source>
        <dbReference type="Proteomes" id="UP001189429"/>
    </source>
</evidence>
<dbReference type="EMBL" id="CAUYUJ010019837">
    <property type="protein sequence ID" value="CAK0893984.1"/>
    <property type="molecule type" value="Genomic_DNA"/>
</dbReference>
<evidence type="ECO:0000256" key="1">
    <source>
        <dbReference type="SAM" id="MobiDB-lite"/>
    </source>
</evidence>
<protein>
    <submittedName>
        <fullName evidence="2">Uncharacterized protein</fullName>
    </submittedName>
</protein>
<accession>A0ABN9X7J5</accession>
<comment type="caution">
    <text evidence="2">The sequence shown here is derived from an EMBL/GenBank/DDBJ whole genome shotgun (WGS) entry which is preliminary data.</text>
</comment>
<keyword evidence="3" id="KW-1185">Reference proteome</keyword>
<sequence length="1212" mass="131885">MDGPTMMMHIREMLRSEIKEPMVEDFADVKTPIDNASRGVERHEGRLNNMEQEIKDQRKGRSAAPSSTAASSMGHPLRFSGVEGATARPVARGPKRARDKICATIGGWDRDTPRGAILNEARALTDANPDKAGDGVFAPLKRASSLKEIRLSMMIPRAKKEVTDNLGAQAADLELDYIRGITWWKQHRSGEMVRTTGPMSFKEHVAADISAHTGVHLSLIEFQAKEQMCFKLISWNAQGIAKQNAEYFAATLRSQHDYDAAILQEVGYWGKTTRLEVGEGDFYLVTPRVEGQKQMGTMEELSDLIMMAPPGPHPIAGADAQTVDYVLIPARDIWKVGTTLEEITDSAQSDHSAIMLELTLGTKRPYIWNEGRAPTKGWTCLDDRLQRWSHSACYADRNPAPITSMTDADGPKLPEGRELTQTLRALRARRRVTRDRTQRTIYSKDVIQIRRKIWTANRALQHYLHEAGNPRVRASRRAQPGPIHNQPTNAEEKIEDDPPRIKELLEREHGNTLRASDRALCDMQAVKSPGVDGAVAKVLQALDAGFLASPAAIFENRFRGAPEHARGQAWSKFIIQLMKKKGDKHTHKGHRPITLLTTFEKLHSVGPMKKCADKLTLRGPRSAYRKSHQAMDAIFSMRMLAEKGWARSNDNEFPGECWTHGRGHEFPGEATLHEAGLPHADNFWLFAGTAEPLRQMTTAWRRIQRARGRHAPPPGMTWGATALDPEFGDYQMRVEDGALTRTPRAESSPCLGSIFTFDGRSWKDAQHGVARAWKAFYALKMSLPGRACRWQQAAKLFERPHATWDIDVNLRRLTRAGHPARQAALPDATPAQLVPVHLLQWRSMAWLHRMKREHGSQTHGPKFKAWTVSNAAKTLAVTTDVRMSASTGGKNPVEMADALLANTSKTEDTQASAVKALQALVAVAAADPPLSCDLLRDSNTTCVFNASHSAPGDITLDWSGSIVLAAHAVLQAPYGGVSLRASGTLRAEAGARVSARDHVELAGRSVTVVGGSSDGDTVRAYEGQVTIGGRSARAGVVTLQGGARVQGMDVALLGGRVEVAGGASVTAGDDRHPEDGNHSVTIAGTGDTDDCPNGILVSGPGTAVRGGSVRLSCNGSAVRVADGASVEAFAHEGELLVLGDSVALTGCNTSVNASRIQVVANAAAGANISAGLEGVSHLERPEDRYNGILFLICGPQGKVQRAVRTRLGHSAR</sequence>
<name>A0ABN9X7J5_9DINO</name>
<feature type="compositionally biased region" description="Low complexity" evidence="1">
    <location>
        <begin position="62"/>
        <end position="72"/>
    </location>
</feature>
<evidence type="ECO:0000313" key="2">
    <source>
        <dbReference type="EMBL" id="CAK0893984.1"/>
    </source>
</evidence>
<dbReference type="Proteomes" id="UP001189429">
    <property type="component" value="Unassembled WGS sequence"/>
</dbReference>
<feature type="region of interest" description="Disordered" evidence="1">
    <location>
        <begin position="53"/>
        <end position="79"/>
    </location>
</feature>